<reference evidence="1" key="1">
    <citation type="journal article" date="2020" name="Nature">
        <title>Giant virus diversity and host interactions through global metagenomics.</title>
        <authorList>
            <person name="Schulz F."/>
            <person name="Roux S."/>
            <person name="Paez-Espino D."/>
            <person name="Jungbluth S."/>
            <person name="Walsh D.A."/>
            <person name="Denef V.J."/>
            <person name="McMahon K.D."/>
            <person name="Konstantinidis K.T."/>
            <person name="Eloe-Fadrosh E.A."/>
            <person name="Kyrpides N.C."/>
            <person name="Woyke T."/>
        </authorList>
    </citation>
    <scope>NUCLEOTIDE SEQUENCE</scope>
    <source>
        <strain evidence="1">GVMAG-M-3300025860-25</strain>
    </source>
</reference>
<evidence type="ECO:0000313" key="1">
    <source>
        <dbReference type="EMBL" id="QHU01311.1"/>
    </source>
</evidence>
<accession>A0A6C0J940</accession>
<dbReference type="EMBL" id="MN740337">
    <property type="protein sequence ID" value="QHU01311.1"/>
    <property type="molecule type" value="Genomic_DNA"/>
</dbReference>
<name>A0A6C0J940_9ZZZZ</name>
<proteinExistence type="predicted"/>
<organism evidence="1">
    <name type="scientific">viral metagenome</name>
    <dbReference type="NCBI Taxonomy" id="1070528"/>
    <lineage>
        <taxon>unclassified sequences</taxon>
        <taxon>metagenomes</taxon>
        <taxon>organismal metagenomes</taxon>
    </lineage>
</organism>
<protein>
    <submittedName>
        <fullName evidence="1">Uncharacterized protein</fullName>
    </submittedName>
</protein>
<sequence>MKVIGNYDSNRAEVYNSDKEFRKVIVRKFIIVIRNWDSNRAEVYNSDKEFRIVIARDVLDMIPI</sequence>
<dbReference type="AlphaFoldDB" id="A0A6C0J940"/>